<keyword evidence="2" id="KW-1185">Reference proteome</keyword>
<proteinExistence type="predicted"/>
<sequence length="79" mass="8649">MCAILNKTDNTPVEVATLTVKNKTQGGENKFTVNGGLFDLIFEAGTTLELTVEAVGYAAQKQTITITEDDVFIFYMQPE</sequence>
<dbReference type="SUPFAM" id="SSF49464">
    <property type="entry name" value="Carboxypeptidase regulatory domain-like"/>
    <property type="match status" value="1"/>
</dbReference>
<gene>
    <name evidence="1" type="ORF">BA92_10120</name>
</gene>
<dbReference type="EMBL" id="JPIU01000039">
    <property type="protein sequence ID" value="KIO44536.1"/>
    <property type="molecule type" value="Genomic_DNA"/>
</dbReference>
<dbReference type="Proteomes" id="UP000031980">
    <property type="component" value="Unassembled WGS sequence"/>
</dbReference>
<protein>
    <recommendedName>
        <fullName evidence="3">Carboxypeptidase regulatory-like domain-containing protein</fullName>
    </recommendedName>
</protein>
<evidence type="ECO:0000313" key="2">
    <source>
        <dbReference type="Proteomes" id="UP000031980"/>
    </source>
</evidence>
<dbReference type="AlphaFoldDB" id="A0A0C3RDV6"/>
<dbReference type="Gene3D" id="2.60.40.1120">
    <property type="entry name" value="Carboxypeptidase-like, regulatory domain"/>
    <property type="match status" value="1"/>
</dbReference>
<accession>A0A0C3RDV6</accession>
<comment type="caution">
    <text evidence="1">The sequence shown here is derived from an EMBL/GenBank/DDBJ whole genome shotgun (WGS) entry which is preliminary data.</text>
</comment>
<dbReference type="InterPro" id="IPR008969">
    <property type="entry name" value="CarboxyPept-like_regulatory"/>
</dbReference>
<name>A0A0C3RDV6_9PORP</name>
<reference evidence="1 2" key="1">
    <citation type="submission" date="2014-07" db="EMBL/GenBank/DDBJ databases">
        <title>Porphyromonadaceae bacterium OUH 308042 = ATCC BAA-2681 = DSM 28342 draft genome.</title>
        <authorList>
            <person name="Sydenham T.V."/>
            <person name="Hasman H."/>
            <person name="Justensen U.S."/>
        </authorList>
    </citation>
    <scope>NUCLEOTIDE SEQUENCE [LARGE SCALE GENOMIC DNA]</scope>
    <source>
        <strain evidence="1 2">OUH 308042</strain>
    </source>
</reference>
<organism evidence="1 2">
    <name type="scientific">Sanguibacteroides justesenii</name>
    <dbReference type="NCBI Taxonomy" id="1547597"/>
    <lineage>
        <taxon>Bacteria</taxon>
        <taxon>Pseudomonadati</taxon>
        <taxon>Bacteroidota</taxon>
        <taxon>Bacteroidia</taxon>
        <taxon>Bacteroidales</taxon>
        <taxon>Porphyromonadaceae</taxon>
        <taxon>Sanguibacteroides</taxon>
    </lineage>
</organism>
<evidence type="ECO:0008006" key="3">
    <source>
        <dbReference type="Google" id="ProtNLM"/>
    </source>
</evidence>
<evidence type="ECO:0000313" key="1">
    <source>
        <dbReference type="EMBL" id="KIO44536.1"/>
    </source>
</evidence>